<dbReference type="Proteomes" id="UP001500665">
    <property type="component" value="Unassembled WGS sequence"/>
</dbReference>
<keyword evidence="3" id="KW-1185">Reference proteome</keyword>
<keyword evidence="1" id="KW-1133">Transmembrane helix</keyword>
<keyword evidence="1" id="KW-0812">Transmembrane</keyword>
<proteinExistence type="predicted"/>
<name>A0ABP4BWF9_9ACTN</name>
<organism evidence="2 3">
    <name type="scientific">Actinocorallia libanotica</name>
    <dbReference type="NCBI Taxonomy" id="46162"/>
    <lineage>
        <taxon>Bacteria</taxon>
        <taxon>Bacillati</taxon>
        <taxon>Actinomycetota</taxon>
        <taxon>Actinomycetes</taxon>
        <taxon>Streptosporangiales</taxon>
        <taxon>Thermomonosporaceae</taxon>
        <taxon>Actinocorallia</taxon>
    </lineage>
</organism>
<evidence type="ECO:0000256" key="1">
    <source>
        <dbReference type="SAM" id="Phobius"/>
    </source>
</evidence>
<sequence>MKRCGAAGQGEWQERELDLAFDIALGMHHEVDALLAVVGPLPLEVGWASIFSMAAFTAAVTFFLRESSSAAYRGG</sequence>
<comment type="caution">
    <text evidence="2">The sequence shown here is derived from an EMBL/GenBank/DDBJ whole genome shotgun (WGS) entry which is preliminary data.</text>
</comment>
<keyword evidence="1" id="KW-0472">Membrane</keyword>
<dbReference type="RefSeq" id="WP_344242558.1">
    <property type="nucleotide sequence ID" value="NZ_BAAAHH010000017.1"/>
</dbReference>
<evidence type="ECO:0000313" key="2">
    <source>
        <dbReference type="EMBL" id="GAA0956124.1"/>
    </source>
</evidence>
<reference evidence="3" key="1">
    <citation type="journal article" date="2019" name="Int. J. Syst. Evol. Microbiol.">
        <title>The Global Catalogue of Microorganisms (GCM) 10K type strain sequencing project: providing services to taxonomists for standard genome sequencing and annotation.</title>
        <authorList>
            <consortium name="The Broad Institute Genomics Platform"/>
            <consortium name="The Broad Institute Genome Sequencing Center for Infectious Disease"/>
            <person name="Wu L."/>
            <person name="Ma J."/>
        </authorList>
    </citation>
    <scope>NUCLEOTIDE SEQUENCE [LARGE SCALE GENOMIC DNA]</scope>
    <source>
        <strain evidence="3">JCM 10696</strain>
    </source>
</reference>
<protein>
    <submittedName>
        <fullName evidence="2">Uncharacterized protein</fullName>
    </submittedName>
</protein>
<evidence type="ECO:0000313" key="3">
    <source>
        <dbReference type="Proteomes" id="UP001500665"/>
    </source>
</evidence>
<gene>
    <name evidence="2" type="ORF">GCM10009550_41810</name>
</gene>
<accession>A0ABP4BWF9</accession>
<dbReference type="EMBL" id="BAAAHH010000017">
    <property type="protein sequence ID" value="GAA0956124.1"/>
    <property type="molecule type" value="Genomic_DNA"/>
</dbReference>
<feature type="transmembrane region" description="Helical" evidence="1">
    <location>
        <begin position="45"/>
        <end position="64"/>
    </location>
</feature>